<evidence type="ECO:0000313" key="1">
    <source>
        <dbReference type="EMBL" id="JAD21115.1"/>
    </source>
</evidence>
<organism evidence="1">
    <name type="scientific">Arundo donax</name>
    <name type="common">Giant reed</name>
    <name type="synonym">Donax arundinaceus</name>
    <dbReference type="NCBI Taxonomy" id="35708"/>
    <lineage>
        <taxon>Eukaryota</taxon>
        <taxon>Viridiplantae</taxon>
        <taxon>Streptophyta</taxon>
        <taxon>Embryophyta</taxon>
        <taxon>Tracheophyta</taxon>
        <taxon>Spermatophyta</taxon>
        <taxon>Magnoliopsida</taxon>
        <taxon>Liliopsida</taxon>
        <taxon>Poales</taxon>
        <taxon>Poaceae</taxon>
        <taxon>PACMAD clade</taxon>
        <taxon>Arundinoideae</taxon>
        <taxon>Arundineae</taxon>
        <taxon>Arundo</taxon>
    </lineage>
</organism>
<protein>
    <submittedName>
        <fullName evidence="1">Uncharacterized protein</fullName>
    </submittedName>
</protein>
<reference evidence="1" key="1">
    <citation type="submission" date="2014-09" db="EMBL/GenBank/DDBJ databases">
        <authorList>
            <person name="Magalhaes I.L.F."/>
            <person name="Oliveira U."/>
            <person name="Santos F.R."/>
            <person name="Vidigal T.H.D.A."/>
            <person name="Brescovit A.D."/>
            <person name="Santos A.J."/>
        </authorList>
    </citation>
    <scope>NUCLEOTIDE SEQUENCE</scope>
    <source>
        <tissue evidence="1">Shoot tissue taken approximately 20 cm above the soil surface</tissue>
    </source>
</reference>
<name>A0A0A8Y7K2_ARUDO</name>
<proteinExistence type="predicted"/>
<accession>A0A0A8Y7K2</accession>
<dbReference type="EMBL" id="GBRH01276780">
    <property type="protein sequence ID" value="JAD21115.1"/>
    <property type="molecule type" value="Transcribed_RNA"/>
</dbReference>
<dbReference type="AlphaFoldDB" id="A0A0A8Y7K2"/>
<sequence length="36" mass="3945">MATSSVVSSRTGRQQRTTQLVSPLSNYNISFLSPCK</sequence>
<reference evidence="1" key="2">
    <citation type="journal article" date="2015" name="Data Brief">
        <title>Shoot transcriptome of the giant reed, Arundo donax.</title>
        <authorList>
            <person name="Barrero R.A."/>
            <person name="Guerrero F.D."/>
            <person name="Moolhuijzen P."/>
            <person name="Goolsby J.A."/>
            <person name="Tidwell J."/>
            <person name="Bellgard S.E."/>
            <person name="Bellgard M.I."/>
        </authorList>
    </citation>
    <scope>NUCLEOTIDE SEQUENCE</scope>
    <source>
        <tissue evidence="1">Shoot tissue taken approximately 20 cm above the soil surface</tissue>
    </source>
</reference>